<dbReference type="Gene3D" id="3.40.462.20">
    <property type="match status" value="1"/>
</dbReference>
<dbReference type="PROSITE" id="PS00862">
    <property type="entry name" value="OX2_COVAL_FAD"/>
    <property type="match status" value="1"/>
</dbReference>
<comment type="similarity">
    <text evidence="2">Belongs to the oxygen-dependent FAD-linked oxidoreductase family.</text>
</comment>
<dbReference type="InterPro" id="IPR035959">
    <property type="entry name" value="RutC-like_sf"/>
</dbReference>
<dbReference type="InterPro" id="IPR050416">
    <property type="entry name" value="FAD-linked_Oxidoreductase"/>
</dbReference>
<dbReference type="Gene3D" id="3.30.1330.40">
    <property type="entry name" value="RutC-like"/>
    <property type="match status" value="1"/>
</dbReference>
<dbReference type="InterPro" id="IPR006094">
    <property type="entry name" value="Oxid_FAD_bind_N"/>
</dbReference>
<evidence type="ECO:0000313" key="9">
    <source>
        <dbReference type="Proteomes" id="UP000537326"/>
    </source>
</evidence>
<dbReference type="InterPro" id="IPR036318">
    <property type="entry name" value="FAD-bd_PCMH-like_sf"/>
</dbReference>
<proteinExistence type="inferred from homology"/>
<evidence type="ECO:0000256" key="1">
    <source>
        <dbReference type="ARBA" id="ARBA00001974"/>
    </source>
</evidence>
<dbReference type="InterPro" id="IPR016169">
    <property type="entry name" value="FAD-bd_PCMH_sub2"/>
</dbReference>
<dbReference type="PANTHER" id="PTHR42973">
    <property type="entry name" value="BINDING OXIDOREDUCTASE, PUTATIVE (AFU_ORTHOLOGUE AFUA_1G17690)-RELATED"/>
    <property type="match status" value="1"/>
</dbReference>
<dbReference type="Gene3D" id="3.30.43.10">
    <property type="entry name" value="Uridine Diphospho-n-acetylenolpyruvylglucosamine Reductase, domain 2"/>
    <property type="match status" value="1"/>
</dbReference>
<feature type="compositionally biased region" description="Low complexity" evidence="6">
    <location>
        <begin position="126"/>
        <end position="138"/>
    </location>
</feature>
<keyword evidence="4" id="KW-0274">FAD</keyword>
<dbReference type="SUPFAM" id="SSF56176">
    <property type="entry name" value="FAD-binding/transporter-associated domain-like"/>
    <property type="match status" value="1"/>
</dbReference>
<accession>A0A7Z0C3G0</accession>
<dbReference type="InterPro" id="IPR016167">
    <property type="entry name" value="FAD-bd_PCMH_sub1"/>
</dbReference>
<dbReference type="SUPFAM" id="SSF55298">
    <property type="entry name" value="YjgF-like"/>
    <property type="match status" value="1"/>
</dbReference>
<keyword evidence="5" id="KW-0560">Oxidoreductase</keyword>
<dbReference type="Pfam" id="PF01565">
    <property type="entry name" value="FAD_binding_4"/>
    <property type="match status" value="1"/>
</dbReference>
<gene>
    <name evidence="8" type="ORF">BKA05_000569</name>
</gene>
<dbReference type="InterPro" id="IPR016166">
    <property type="entry name" value="FAD-bd_PCMH"/>
</dbReference>
<evidence type="ECO:0000256" key="4">
    <source>
        <dbReference type="ARBA" id="ARBA00022827"/>
    </source>
</evidence>
<feature type="region of interest" description="Disordered" evidence="6">
    <location>
        <begin position="115"/>
        <end position="146"/>
    </location>
</feature>
<dbReference type="RefSeq" id="WP_218842251.1">
    <property type="nucleotide sequence ID" value="NZ_BAAAPP010000002.1"/>
</dbReference>
<dbReference type="GO" id="GO:0016491">
    <property type="term" value="F:oxidoreductase activity"/>
    <property type="evidence" value="ECO:0007669"/>
    <property type="project" value="UniProtKB-KW"/>
</dbReference>
<dbReference type="EMBL" id="JACBZI010000001">
    <property type="protein sequence ID" value="NYI09054.1"/>
    <property type="molecule type" value="Genomic_DNA"/>
</dbReference>
<comment type="cofactor">
    <cofactor evidence="1">
        <name>FAD</name>
        <dbReference type="ChEBI" id="CHEBI:57692"/>
    </cofactor>
</comment>
<comment type="caution">
    <text evidence="8">The sequence shown here is derived from an EMBL/GenBank/DDBJ whole genome shotgun (WGS) entry which is preliminary data.</text>
</comment>
<dbReference type="InterPro" id="IPR006093">
    <property type="entry name" value="Oxy_OxRdtase_FAD_BS"/>
</dbReference>
<keyword evidence="3" id="KW-0285">Flavoprotein</keyword>
<evidence type="ECO:0000256" key="5">
    <source>
        <dbReference type="ARBA" id="ARBA00023002"/>
    </source>
</evidence>
<sequence>MTSTPTPTGSPIPLPPQASLDGHGRLLHEDDPAAQLALSLAGIEGCLAAAGLGPDDLASLRVTTVDHDRIGPVLDVLTERFAQTGARPLLTVEQVEQLTPPGLLVRLDGTACRPTGPAPTTPGTPGPLTRENPMTTTTHRTEPDHTAPDHTALLGAAPGRVHLPGTPEYDAARVPWNLAVDQRPAAVATPHTVEEVVALVRTARRLGLRVAPQSTGHGAAPLQGRLAGSLLLRMHELTGVQVDGAARTARVVGGTTWAPVVRAAAEHGLTAAHGSAPDVGVVGYTLSGGMSFYGRQHGLAVNHVRAVELVTPDGRLVRCSATEETELFWAVRGAGGNLGVVVALEIDLLPHPDVHAGMLLWDASATDRVVSGWARWVQGLPESVTTSLRVMHFPPIPELPPFLSGRDVVVIDGAVLEGDAEASRLLSPLRDLAPELDTFGRVPAPALLDVHMDPPAPTPAGTAHAVLRHLDVAGAAAFARASLEPSGLMFTELRHVGGAFGRAPESAGALGSLAGDLVLHCVGVAPTPEAFAAVQRDSAAVLAAMRPWGVAGRSLTFTDEPGPQPGACADAFGAGAWARVAEVRRSVDPGGVMQASVEVG</sequence>
<dbReference type="AlphaFoldDB" id="A0A7Z0C3G0"/>
<evidence type="ECO:0000313" key="8">
    <source>
        <dbReference type="EMBL" id="NYI09054.1"/>
    </source>
</evidence>
<reference evidence="8 9" key="1">
    <citation type="submission" date="2020-07" db="EMBL/GenBank/DDBJ databases">
        <title>Sequencing the genomes of 1000 actinobacteria strains.</title>
        <authorList>
            <person name="Klenk H.-P."/>
        </authorList>
    </citation>
    <scope>NUCLEOTIDE SEQUENCE [LARGE SCALE GENOMIC DNA]</scope>
    <source>
        <strain evidence="8 9">DSM 18248</strain>
    </source>
</reference>
<dbReference type="PROSITE" id="PS51387">
    <property type="entry name" value="FAD_PCMH"/>
    <property type="match status" value="1"/>
</dbReference>
<evidence type="ECO:0000256" key="3">
    <source>
        <dbReference type="ARBA" id="ARBA00022630"/>
    </source>
</evidence>
<feature type="domain" description="FAD-binding PCMH-type" evidence="7">
    <location>
        <begin position="180"/>
        <end position="351"/>
    </location>
</feature>
<evidence type="ECO:0000259" key="7">
    <source>
        <dbReference type="PROSITE" id="PS51387"/>
    </source>
</evidence>
<name>A0A7Z0C3G0_9ACTN</name>
<dbReference type="Gene3D" id="3.30.465.10">
    <property type="match status" value="1"/>
</dbReference>
<dbReference type="GO" id="GO:0071949">
    <property type="term" value="F:FAD binding"/>
    <property type="evidence" value="ECO:0007669"/>
    <property type="project" value="InterPro"/>
</dbReference>
<dbReference type="PANTHER" id="PTHR42973:SF39">
    <property type="entry name" value="FAD-BINDING PCMH-TYPE DOMAIN-CONTAINING PROTEIN"/>
    <property type="match status" value="1"/>
</dbReference>
<feature type="compositionally biased region" description="Pro residues" evidence="6">
    <location>
        <begin position="116"/>
        <end position="125"/>
    </location>
</feature>
<evidence type="ECO:0000256" key="2">
    <source>
        <dbReference type="ARBA" id="ARBA00005466"/>
    </source>
</evidence>
<dbReference type="Proteomes" id="UP000537326">
    <property type="component" value="Unassembled WGS sequence"/>
</dbReference>
<keyword evidence="9" id="KW-1185">Reference proteome</keyword>
<organism evidence="8 9">
    <name type="scientific">Nocardioides marinus</name>
    <dbReference type="NCBI Taxonomy" id="374514"/>
    <lineage>
        <taxon>Bacteria</taxon>
        <taxon>Bacillati</taxon>
        <taxon>Actinomycetota</taxon>
        <taxon>Actinomycetes</taxon>
        <taxon>Propionibacteriales</taxon>
        <taxon>Nocardioidaceae</taxon>
        <taxon>Nocardioides</taxon>
    </lineage>
</organism>
<protein>
    <submittedName>
        <fullName evidence="8">FAD/FMN-containing dehydrogenase/enamine deaminase RidA (YjgF/YER057c/UK114 family)</fullName>
    </submittedName>
</protein>
<evidence type="ECO:0000256" key="6">
    <source>
        <dbReference type="SAM" id="MobiDB-lite"/>
    </source>
</evidence>